<protein>
    <submittedName>
        <fullName evidence="1">Uncharacterized protein</fullName>
    </submittedName>
</protein>
<reference evidence="2" key="1">
    <citation type="journal article" date="2014" name="Sci. Data">
        <title>Genomes of diverse isolates of the marine cyanobacterium Prochlorococcus.</title>
        <authorList>
            <person name="Biller S."/>
            <person name="Berube P."/>
            <person name="Thompson J."/>
            <person name="Kelly L."/>
            <person name="Roggensack S."/>
            <person name="Awad L."/>
            <person name="Roache-Johnson K."/>
            <person name="Ding H."/>
            <person name="Giovannoni S.J."/>
            <person name="Moore L.R."/>
            <person name="Chisholm S.W."/>
        </authorList>
    </citation>
    <scope>NUCLEOTIDE SEQUENCE [LARGE SCALE GENOMIC DNA]</scope>
    <source>
        <strain evidence="2">PAC1</strain>
    </source>
</reference>
<evidence type="ECO:0000313" key="1">
    <source>
        <dbReference type="EMBL" id="KGG20047.1"/>
    </source>
</evidence>
<gene>
    <name evidence="1" type="ORF">EV03_1511</name>
</gene>
<comment type="caution">
    <text evidence="1">The sequence shown here is derived from an EMBL/GenBank/DDBJ whole genome shotgun (WGS) entry which is preliminary data.</text>
</comment>
<proteinExistence type="predicted"/>
<dbReference type="AlphaFoldDB" id="A0A0A2C3I9"/>
<accession>A0A0A2C3I9</accession>
<dbReference type="Proteomes" id="UP000030392">
    <property type="component" value="Unassembled WGS sequence"/>
</dbReference>
<dbReference type="EMBL" id="JNAX01000014">
    <property type="protein sequence ID" value="KGG20047.1"/>
    <property type="molecule type" value="Genomic_DNA"/>
</dbReference>
<name>A0A0A2C3I9_PROMR</name>
<sequence length="50" mass="5646">MKLTSFFSALILVGLDSDFIEELQLDKSIEAAKTEIGMIVFIGDFFIFLK</sequence>
<evidence type="ECO:0000313" key="2">
    <source>
        <dbReference type="Proteomes" id="UP000030392"/>
    </source>
</evidence>
<organism evidence="1 2">
    <name type="scientific">Prochlorococcus marinus str. PAC1</name>
    <dbReference type="NCBI Taxonomy" id="59924"/>
    <lineage>
        <taxon>Bacteria</taxon>
        <taxon>Bacillati</taxon>
        <taxon>Cyanobacteriota</taxon>
        <taxon>Cyanophyceae</taxon>
        <taxon>Synechococcales</taxon>
        <taxon>Prochlorococcaceae</taxon>
        <taxon>Prochlorococcus</taxon>
    </lineage>
</organism>